<evidence type="ECO:0000259" key="2">
    <source>
        <dbReference type="SMART" id="SM00946"/>
    </source>
</evidence>
<keyword evidence="3" id="KW-0030">Aminoacyl-tRNA synthetase</keyword>
<sequence>MPVAEIATQSSRLLDQIQKDMYAKANFAYSQHRKVIDNWDEVSPALDSKNVVLIPFCLDDKCEDRIKQLTTKEDDLGDQGTASMEMKSLCIPFEQPGEIEEGRKCLNPECDRLAQKWTLLGEATK</sequence>
<dbReference type="InterPro" id="IPR004499">
    <property type="entry name" value="Pro-tRNA-ligase_IIa_arc-type"/>
</dbReference>
<dbReference type="FunFam" id="3.30.110.30:FF:000001">
    <property type="entry name" value="Bifunctional glutamate/proline--tRNA ligase"/>
    <property type="match status" value="1"/>
</dbReference>
<dbReference type="EMBL" id="JAAQPF010000894">
    <property type="protein sequence ID" value="KAF5696151.1"/>
    <property type="molecule type" value="Genomic_DNA"/>
</dbReference>
<dbReference type="SUPFAM" id="SSF64586">
    <property type="entry name" value="C-terminal domain of ProRS"/>
    <property type="match status" value="1"/>
</dbReference>
<evidence type="ECO:0000313" key="3">
    <source>
        <dbReference type="EMBL" id="KAF5696151.1"/>
    </source>
</evidence>
<name>A0A8H5XMC1_9HYPO</name>
<dbReference type="Pfam" id="PF09180">
    <property type="entry name" value="ProRS-C_1"/>
    <property type="match status" value="1"/>
</dbReference>
<dbReference type="GO" id="GO:0017101">
    <property type="term" value="C:aminoacyl-tRNA synthetase multienzyme complex"/>
    <property type="evidence" value="ECO:0007669"/>
    <property type="project" value="TreeGrafter"/>
</dbReference>
<dbReference type="AlphaFoldDB" id="A0A8H5XMC1"/>
<evidence type="ECO:0000256" key="1">
    <source>
        <dbReference type="ARBA" id="ARBA00022917"/>
    </source>
</evidence>
<dbReference type="PANTHER" id="PTHR43382">
    <property type="entry name" value="PROLYL-TRNA SYNTHETASE"/>
    <property type="match status" value="1"/>
</dbReference>
<dbReference type="SMART" id="SM00946">
    <property type="entry name" value="ProRS-C_1"/>
    <property type="match status" value="1"/>
</dbReference>
<dbReference type="Proteomes" id="UP000532311">
    <property type="component" value="Unassembled WGS sequence"/>
</dbReference>
<keyword evidence="1" id="KW-0648">Protein biosynthesis</keyword>
<reference evidence="3 4" key="1">
    <citation type="submission" date="2020-05" db="EMBL/GenBank/DDBJ databases">
        <title>Identification and distribution of gene clusters putatively required for synthesis of sphingolipid metabolism inhibitors in phylogenetically diverse species of the filamentous fungus Fusarium.</title>
        <authorList>
            <person name="Kim H.-S."/>
            <person name="Busman M."/>
            <person name="Brown D.W."/>
            <person name="Divon H."/>
            <person name="Uhlig S."/>
            <person name="Proctor R.H."/>
        </authorList>
    </citation>
    <scope>NUCLEOTIDE SEQUENCE [LARGE SCALE GENOMIC DNA]</scope>
    <source>
        <strain evidence="3 4">NRRL 26131</strain>
    </source>
</reference>
<evidence type="ECO:0000313" key="4">
    <source>
        <dbReference type="Proteomes" id="UP000532311"/>
    </source>
</evidence>
<accession>A0A8H5XMC1</accession>
<dbReference type="PANTHER" id="PTHR43382:SF2">
    <property type="entry name" value="BIFUNCTIONAL GLUTAMATE_PROLINE--TRNA LIGASE"/>
    <property type="match status" value="1"/>
</dbReference>
<dbReference type="GO" id="GO:0006433">
    <property type="term" value="P:prolyl-tRNA aminoacylation"/>
    <property type="evidence" value="ECO:0007669"/>
    <property type="project" value="InterPro"/>
</dbReference>
<dbReference type="Gene3D" id="3.30.110.30">
    <property type="entry name" value="C-terminal domain of ProRS"/>
    <property type="match status" value="1"/>
</dbReference>
<dbReference type="GO" id="GO:0004827">
    <property type="term" value="F:proline-tRNA ligase activity"/>
    <property type="evidence" value="ECO:0007669"/>
    <property type="project" value="InterPro"/>
</dbReference>
<dbReference type="InterPro" id="IPR016061">
    <property type="entry name" value="Pro-tRNA_ligase_II_C"/>
</dbReference>
<keyword evidence="3" id="KW-0436">Ligase</keyword>
<proteinExistence type="predicted"/>
<keyword evidence="4" id="KW-1185">Reference proteome</keyword>
<gene>
    <name evidence="3" type="ORF">FGLOB1_13723</name>
</gene>
<protein>
    <submittedName>
        <fullName evidence="3">Prolyl-tRNA synthetase</fullName>
    </submittedName>
</protein>
<dbReference type="GO" id="GO:0005524">
    <property type="term" value="F:ATP binding"/>
    <property type="evidence" value="ECO:0007669"/>
    <property type="project" value="InterPro"/>
</dbReference>
<comment type="caution">
    <text evidence="3">The sequence shown here is derived from an EMBL/GenBank/DDBJ whole genome shotgun (WGS) entry which is preliminary data.</text>
</comment>
<dbReference type="InterPro" id="IPR017449">
    <property type="entry name" value="Pro-tRNA_synth_II"/>
</dbReference>
<organism evidence="3 4">
    <name type="scientific">Fusarium globosum</name>
    <dbReference type="NCBI Taxonomy" id="78864"/>
    <lineage>
        <taxon>Eukaryota</taxon>
        <taxon>Fungi</taxon>
        <taxon>Dikarya</taxon>
        <taxon>Ascomycota</taxon>
        <taxon>Pezizomycotina</taxon>
        <taxon>Sordariomycetes</taxon>
        <taxon>Hypocreomycetidae</taxon>
        <taxon>Hypocreales</taxon>
        <taxon>Nectriaceae</taxon>
        <taxon>Fusarium</taxon>
        <taxon>Fusarium fujikuroi species complex</taxon>
    </lineage>
</organism>
<dbReference type="GO" id="GO:0005737">
    <property type="term" value="C:cytoplasm"/>
    <property type="evidence" value="ECO:0007669"/>
    <property type="project" value="InterPro"/>
</dbReference>
<feature type="domain" description="Proline-tRNA ligase class II C-terminal" evidence="2">
    <location>
        <begin position="39"/>
        <end position="124"/>
    </location>
</feature>